<keyword evidence="4" id="KW-0274">FAD</keyword>
<dbReference type="Pfam" id="PF01266">
    <property type="entry name" value="DAO"/>
    <property type="match status" value="1"/>
</dbReference>
<evidence type="ECO:0000256" key="1">
    <source>
        <dbReference type="ARBA" id="ARBA00001974"/>
    </source>
</evidence>
<dbReference type="Proteomes" id="UP001501586">
    <property type="component" value="Unassembled WGS sequence"/>
</dbReference>
<dbReference type="InterPro" id="IPR038299">
    <property type="entry name" value="DAO_C_sf"/>
</dbReference>
<evidence type="ECO:0000259" key="7">
    <source>
        <dbReference type="Pfam" id="PF01266"/>
    </source>
</evidence>
<dbReference type="Gene3D" id="1.10.8.870">
    <property type="entry name" value="Alpha-glycerophosphate oxidase, cap domain"/>
    <property type="match status" value="1"/>
</dbReference>
<dbReference type="InterPro" id="IPR036188">
    <property type="entry name" value="FAD/NAD-bd_sf"/>
</dbReference>
<evidence type="ECO:0000259" key="8">
    <source>
        <dbReference type="Pfam" id="PF16901"/>
    </source>
</evidence>
<name>A0ABP8EK48_9MICO</name>
<dbReference type="Gene3D" id="3.30.9.10">
    <property type="entry name" value="D-Amino Acid Oxidase, subunit A, domain 2"/>
    <property type="match status" value="1"/>
</dbReference>
<dbReference type="EMBL" id="BAABAZ010000006">
    <property type="protein sequence ID" value="GAA4284361.1"/>
    <property type="molecule type" value="Genomic_DNA"/>
</dbReference>
<dbReference type="InterPro" id="IPR006076">
    <property type="entry name" value="FAD-dep_OxRdtase"/>
</dbReference>
<evidence type="ECO:0000256" key="2">
    <source>
        <dbReference type="ARBA" id="ARBA00007330"/>
    </source>
</evidence>
<dbReference type="PROSITE" id="PS00977">
    <property type="entry name" value="FAD_G3PDH_1"/>
    <property type="match status" value="1"/>
</dbReference>
<gene>
    <name evidence="9" type="ORF">GCM10022261_18920</name>
</gene>
<dbReference type="PROSITE" id="PS00978">
    <property type="entry name" value="FAD_G3PDH_2"/>
    <property type="match status" value="1"/>
</dbReference>
<evidence type="ECO:0000256" key="6">
    <source>
        <dbReference type="RuleBase" id="RU361217"/>
    </source>
</evidence>
<accession>A0ABP8EK48</accession>
<comment type="similarity">
    <text evidence="2 6">Belongs to the FAD-dependent glycerol-3-phosphate dehydrogenase family.</text>
</comment>
<dbReference type="InterPro" id="IPR000447">
    <property type="entry name" value="G3P_DH_FAD-dep"/>
</dbReference>
<keyword evidence="3 6" id="KW-0285">Flavoprotein</keyword>
<feature type="domain" description="Alpha-glycerophosphate oxidase C-terminal" evidence="8">
    <location>
        <begin position="409"/>
        <end position="533"/>
    </location>
</feature>
<evidence type="ECO:0000313" key="9">
    <source>
        <dbReference type="EMBL" id="GAA4284361.1"/>
    </source>
</evidence>
<dbReference type="SUPFAM" id="SSF51905">
    <property type="entry name" value="FAD/NAD(P)-binding domain"/>
    <property type="match status" value="1"/>
</dbReference>
<dbReference type="PRINTS" id="PR01001">
    <property type="entry name" value="FADG3PDH"/>
</dbReference>
<dbReference type="Gene3D" id="3.50.50.60">
    <property type="entry name" value="FAD/NAD(P)-binding domain"/>
    <property type="match status" value="1"/>
</dbReference>
<dbReference type="EC" id="1.1.5.3" evidence="6"/>
<keyword evidence="5 6" id="KW-0560">Oxidoreductase</keyword>
<comment type="catalytic activity">
    <reaction evidence="6">
        <text>a quinone + sn-glycerol 3-phosphate = dihydroxyacetone phosphate + a quinol</text>
        <dbReference type="Rhea" id="RHEA:18977"/>
        <dbReference type="ChEBI" id="CHEBI:24646"/>
        <dbReference type="ChEBI" id="CHEBI:57597"/>
        <dbReference type="ChEBI" id="CHEBI:57642"/>
        <dbReference type="ChEBI" id="CHEBI:132124"/>
        <dbReference type="EC" id="1.1.5.3"/>
    </reaction>
</comment>
<organism evidence="9 10">
    <name type="scientific">Brevibacterium daeguense</name>
    <dbReference type="NCBI Taxonomy" id="909936"/>
    <lineage>
        <taxon>Bacteria</taxon>
        <taxon>Bacillati</taxon>
        <taxon>Actinomycetota</taxon>
        <taxon>Actinomycetes</taxon>
        <taxon>Micrococcales</taxon>
        <taxon>Brevibacteriaceae</taxon>
        <taxon>Brevibacterium</taxon>
    </lineage>
</organism>
<keyword evidence="10" id="KW-1185">Reference proteome</keyword>
<comment type="cofactor">
    <cofactor evidence="1 6">
        <name>FAD</name>
        <dbReference type="ChEBI" id="CHEBI:57692"/>
    </cofactor>
</comment>
<proteinExistence type="inferred from homology"/>
<feature type="domain" description="FAD dependent oxidoreductase" evidence="7">
    <location>
        <begin position="28"/>
        <end position="358"/>
    </location>
</feature>
<dbReference type="Pfam" id="PF16901">
    <property type="entry name" value="DAO_C"/>
    <property type="match status" value="1"/>
</dbReference>
<evidence type="ECO:0000256" key="3">
    <source>
        <dbReference type="ARBA" id="ARBA00022630"/>
    </source>
</evidence>
<evidence type="ECO:0000313" key="10">
    <source>
        <dbReference type="Proteomes" id="UP001501586"/>
    </source>
</evidence>
<reference evidence="10" key="1">
    <citation type="journal article" date="2019" name="Int. J. Syst. Evol. Microbiol.">
        <title>The Global Catalogue of Microorganisms (GCM) 10K type strain sequencing project: providing services to taxonomists for standard genome sequencing and annotation.</title>
        <authorList>
            <consortium name="The Broad Institute Genomics Platform"/>
            <consortium name="The Broad Institute Genome Sequencing Center for Infectious Disease"/>
            <person name="Wu L."/>
            <person name="Ma J."/>
        </authorList>
    </citation>
    <scope>NUCLEOTIDE SEQUENCE [LARGE SCALE GENOMIC DNA]</scope>
    <source>
        <strain evidence="10">JCM 17458</strain>
    </source>
</reference>
<dbReference type="PANTHER" id="PTHR11985">
    <property type="entry name" value="GLYCEROL-3-PHOSPHATE DEHYDROGENASE"/>
    <property type="match status" value="1"/>
</dbReference>
<dbReference type="PANTHER" id="PTHR11985:SF31">
    <property type="entry name" value="GLYCEROL-3-PHOSPHATE DEHYDROGENASE 2"/>
    <property type="match status" value="1"/>
</dbReference>
<evidence type="ECO:0000256" key="4">
    <source>
        <dbReference type="ARBA" id="ARBA00022827"/>
    </source>
</evidence>
<evidence type="ECO:0000256" key="5">
    <source>
        <dbReference type="ARBA" id="ARBA00023002"/>
    </source>
</evidence>
<dbReference type="RefSeq" id="WP_236866149.1">
    <property type="nucleotide sequence ID" value="NZ_BAABAZ010000006.1"/>
</dbReference>
<protein>
    <recommendedName>
        <fullName evidence="6">Glycerol-3-phosphate dehydrogenase</fullName>
        <ecNumber evidence="6">1.1.5.3</ecNumber>
    </recommendedName>
</protein>
<sequence length="571" mass="61435">MRTAHLNPDSRRAALRNLARTSAATPLDILVVGGGITGAGIAFDAATRGLDVGILEARDWASGTSSRSSKLVHGGLRYLEMLDFPLVAEALHERDLLLTRIAPHLVRPVSFVFPFETLLADRAYIGSGVTLYDVMAARLGKRRAVPTHRHLGPGRLAERFPGLAAEYGGIEYFDAQVDDARLTQLLVRSAVGRGALAANYASVVAYLHEDDQVVGVRARDEETGEEFAIRAHSTILATSVWTSQQQAAAGAERGLRVLASKGIHITVPRERIAGPPGTGVITRTDTSVLFIIPWGECWLIGTTDTPWHEDVSHPLVTATDIDRVLSGANAVLADPLTREDVVGAFAGLRPLLQPVADTGDSTRISREHAVKEIAPGLSAIAGGKLTTYRVMAADAVDFAVRKRFPRSRSRTETEPLLGAEHVALSAPRREALTTGYGWDESRFERLEGRYGSLLADLLDLIDDRPGLASPLPGAEHCVQAEVVYAARSEGAVHLEDVLHRRLRLEFEVADRGVAAARAAAELAAGELGWDDARITAEVDRFTADVELRRRAETVATDAEAVALLTTRAGTA</sequence>
<dbReference type="InterPro" id="IPR031656">
    <property type="entry name" value="DAO_C"/>
</dbReference>
<comment type="caution">
    <text evidence="9">The sequence shown here is derived from an EMBL/GenBank/DDBJ whole genome shotgun (WGS) entry which is preliminary data.</text>
</comment>